<comment type="caution">
    <text evidence="2">The sequence shown here is derived from an EMBL/GenBank/DDBJ whole genome shotgun (WGS) entry which is preliminary data.</text>
</comment>
<evidence type="ECO:0000313" key="2">
    <source>
        <dbReference type="EMBL" id="GIF02030.1"/>
    </source>
</evidence>
<name>A0A919K954_9ACTN</name>
<sequence length="586" mass="66131">MDIVVEGLVKQFRADHDLDALATDEAFEAFAGFCVLSSFYESDFTPDVFRMGGGNDYGIDVYGILINGVLLRDAADVRAATEQARQLDVHIIVVQAKTSPKFETKVIADLADNLTHVVGTGELPYPASPDVGNLRACLDAVYHNIAKFSGGRPRLHVRYVTTGNQVAEMLHRKAASAERNLMRPGRFDAVEVRCVTRDELCELYKRATQAVPATFEMPKKISLPRMPGVEESLLGLLSARELVTKVLTDPTGHIRKALFHENVRDFQGYNGVNAQIRDTVRDEHGHRRFAVLNNGVTIVTRNLRVVGDEVHIRDFQVVNGCQTCHVLFDERSRLSDEVQISVRVVHSEDEQVIAGIIAATNRQTAVSEDDLSSREDFHKRLEDWFAAQEPARRLWYERRSKQYATRQDVEKTRVINRAQLTRAYAAMFLGAPSEVGHYRELTTQRRDELFQPDHVPDPYYAAAAMHYRIEWLLRTRRIGTAFRPARYHLMAALRWQLLGPDRLAVNPRRAAEQCRRLVDLVWDPGATERAVVKLLPVFTQIMAAEESAGVPPGEMVRNRRFAEAVRSALLPSGRSDQAATEVKARR</sequence>
<dbReference type="Pfam" id="PF10592">
    <property type="entry name" value="AIPR"/>
    <property type="match status" value="1"/>
</dbReference>
<gene>
    <name evidence="2" type="ORF">Ari01nite_94940</name>
</gene>
<organism evidence="2 3">
    <name type="scientific">Paractinoplanes rishiriensis</name>
    <dbReference type="NCBI Taxonomy" id="1050105"/>
    <lineage>
        <taxon>Bacteria</taxon>
        <taxon>Bacillati</taxon>
        <taxon>Actinomycetota</taxon>
        <taxon>Actinomycetes</taxon>
        <taxon>Micromonosporales</taxon>
        <taxon>Micromonosporaceae</taxon>
        <taxon>Paractinoplanes</taxon>
    </lineage>
</organism>
<evidence type="ECO:0000259" key="1">
    <source>
        <dbReference type="Pfam" id="PF10592"/>
    </source>
</evidence>
<dbReference type="InterPro" id="IPR018891">
    <property type="entry name" value="AIPR_C"/>
</dbReference>
<reference evidence="2" key="1">
    <citation type="submission" date="2021-01" db="EMBL/GenBank/DDBJ databases">
        <title>Whole genome shotgun sequence of Actinoplanes rishiriensis NBRC 108556.</title>
        <authorList>
            <person name="Komaki H."/>
            <person name="Tamura T."/>
        </authorList>
    </citation>
    <scope>NUCLEOTIDE SEQUENCE</scope>
    <source>
        <strain evidence="2">NBRC 108556</strain>
    </source>
</reference>
<keyword evidence="3" id="KW-1185">Reference proteome</keyword>
<dbReference type="RefSeq" id="WP_203791044.1">
    <property type="nucleotide sequence ID" value="NZ_BOMV01000117.1"/>
</dbReference>
<protein>
    <recommendedName>
        <fullName evidence="1">Abortive phage infection protein C-terminal domain-containing protein</fullName>
    </recommendedName>
</protein>
<dbReference type="Proteomes" id="UP000636960">
    <property type="component" value="Unassembled WGS sequence"/>
</dbReference>
<evidence type="ECO:0000313" key="3">
    <source>
        <dbReference type="Proteomes" id="UP000636960"/>
    </source>
</evidence>
<proteinExistence type="predicted"/>
<feature type="domain" description="Abortive phage infection protein C-terminal" evidence="1">
    <location>
        <begin position="259"/>
        <end position="446"/>
    </location>
</feature>
<dbReference type="AlphaFoldDB" id="A0A919K954"/>
<dbReference type="EMBL" id="BOMV01000117">
    <property type="protein sequence ID" value="GIF02030.1"/>
    <property type="molecule type" value="Genomic_DNA"/>
</dbReference>
<accession>A0A919K954</accession>